<dbReference type="RefSeq" id="WP_117679043.1">
    <property type="nucleotide sequence ID" value="NZ_QSRJ01000002.1"/>
</dbReference>
<feature type="region of interest" description="Disordered" evidence="1">
    <location>
        <begin position="192"/>
        <end position="237"/>
    </location>
</feature>
<proteinExistence type="predicted"/>
<accession>A0A3E4QWZ0</accession>
<sequence length="395" mass="41589">MDLLLHFVEHALEDTLSLVPFLFVTYLVLEALEHAAGNRVNAAVRRAGAAGPVVGAALGVLPQCGFSAMAATLYAGRVVTLGTLVAVFLSTSDEMLPMLLAERVDASSVATLLAAKAAIALISGVVVDAVLRALRRNTRVHAAIRRTVLGPKSLAGEDESRVADIIDSLSEAGEGAEHIYRLCERDHCGCEESHAHHHGEDEDHMHGEDHGHGDDYEDGDDGDHHERAHQDGVLGSGSHGVSTACACSHGHGHGHGHDHAHGGSAVKSIVLSALSHTVQVTVFIFIVTFVLVAVLETVGEPAMEAFLSSNRAFAVLGSALVGIIPNCSASVVITQLYLEGVLSLAPAMAGLLVSAGVGYLVLFRTNRSMRENIAILILLYLVAVLWGFVLMLLGF</sequence>
<keyword evidence="2" id="KW-0812">Transmembrane</keyword>
<organism evidence="3 4">
    <name type="scientific">Collinsella tanakaei</name>
    <dbReference type="NCBI Taxonomy" id="626935"/>
    <lineage>
        <taxon>Bacteria</taxon>
        <taxon>Bacillati</taxon>
        <taxon>Actinomycetota</taxon>
        <taxon>Coriobacteriia</taxon>
        <taxon>Coriobacteriales</taxon>
        <taxon>Coriobacteriaceae</taxon>
        <taxon>Collinsella</taxon>
    </lineage>
</organism>
<dbReference type="Pfam" id="PF11449">
    <property type="entry name" value="ArsP_2"/>
    <property type="match status" value="1"/>
</dbReference>
<keyword evidence="2" id="KW-0472">Membrane</keyword>
<evidence type="ECO:0000313" key="4">
    <source>
        <dbReference type="Proteomes" id="UP000260943"/>
    </source>
</evidence>
<reference evidence="3 4" key="1">
    <citation type="submission" date="2018-08" db="EMBL/GenBank/DDBJ databases">
        <title>A genome reference for cultivated species of the human gut microbiota.</title>
        <authorList>
            <person name="Zou Y."/>
            <person name="Xue W."/>
            <person name="Luo G."/>
        </authorList>
    </citation>
    <scope>NUCLEOTIDE SEQUENCE [LARGE SCALE GENOMIC DNA]</scope>
    <source>
        <strain evidence="3 4">TF08-14</strain>
    </source>
</reference>
<evidence type="ECO:0000313" key="3">
    <source>
        <dbReference type="EMBL" id="RGL11695.1"/>
    </source>
</evidence>
<gene>
    <name evidence="3" type="ORF">DXC81_02625</name>
</gene>
<dbReference type="InterPro" id="IPR021552">
    <property type="entry name" value="ArsP_2"/>
</dbReference>
<dbReference type="AlphaFoldDB" id="A0A3E4QWZ0"/>
<protein>
    <submittedName>
        <fullName evidence="3">Uncharacterized protein</fullName>
    </submittedName>
</protein>
<feature type="transmembrane region" description="Helical" evidence="2">
    <location>
        <begin position="312"/>
        <end position="334"/>
    </location>
</feature>
<feature type="compositionally biased region" description="Basic and acidic residues" evidence="1">
    <location>
        <begin position="192"/>
        <end position="214"/>
    </location>
</feature>
<comment type="caution">
    <text evidence="3">The sequence shown here is derived from an EMBL/GenBank/DDBJ whole genome shotgun (WGS) entry which is preliminary data.</text>
</comment>
<feature type="transmembrane region" description="Helical" evidence="2">
    <location>
        <begin position="71"/>
        <end position="89"/>
    </location>
</feature>
<evidence type="ECO:0000256" key="2">
    <source>
        <dbReference type="SAM" id="Phobius"/>
    </source>
</evidence>
<feature type="transmembrane region" description="Helical" evidence="2">
    <location>
        <begin position="109"/>
        <end position="131"/>
    </location>
</feature>
<name>A0A3E4QWZ0_9ACTN</name>
<feature type="transmembrane region" description="Helical" evidence="2">
    <location>
        <begin position="373"/>
        <end position="393"/>
    </location>
</feature>
<dbReference type="Proteomes" id="UP000260943">
    <property type="component" value="Unassembled WGS sequence"/>
</dbReference>
<evidence type="ECO:0000256" key="1">
    <source>
        <dbReference type="SAM" id="MobiDB-lite"/>
    </source>
</evidence>
<dbReference type="NCBIfam" id="NF037962">
    <property type="entry name" value="arsenic_eff"/>
    <property type="match status" value="1"/>
</dbReference>
<feature type="transmembrane region" description="Helical" evidence="2">
    <location>
        <begin position="341"/>
        <end position="361"/>
    </location>
</feature>
<dbReference type="EMBL" id="QSRJ01000002">
    <property type="protein sequence ID" value="RGL11695.1"/>
    <property type="molecule type" value="Genomic_DNA"/>
</dbReference>
<keyword evidence="2" id="KW-1133">Transmembrane helix</keyword>
<feature type="transmembrane region" description="Helical" evidence="2">
    <location>
        <begin position="269"/>
        <end position="292"/>
    </location>
</feature>